<keyword evidence="4" id="KW-1185">Reference proteome</keyword>
<feature type="region of interest" description="Disordered" evidence="1">
    <location>
        <begin position="45"/>
        <end position="68"/>
    </location>
</feature>
<keyword evidence="2" id="KW-1133">Transmembrane helix</keyword>
<keyword evidence="2" id="KW-0812">Transmembrane</keyword>
<evidence type="ECO:0000313" key="3">
    <source>
        <dbReference type="EMBL" id="GIY97988.1"/>
    </source>
</evidence>
<accession>A0AAV4XUI7</accession>
<sequence length="91" mass="10207">MTLYKSLLTPSPEVITTLFLLKFLKMVSFILFKNDSMKGMEKGLSGTGWGGGWPKNSKKKLPTLSDDGLQSRCQKLSPLLESSTKYERLSF</sequence>
<organism evidence="3 4">
    <name type="scientific">Caerostris extrusa</name>
    <name type="common">Bark spider</name>
    <name type="synonym">Caerostris bankana</name>
    <dbReference type="NCBI Taxonomy" id="172846"/>
    <lineage>
        <taxon>Eukaryota</taxon>
        <taxon>Metazoa</taxon>
        <taxon>Ecdysozoa</taxon>
        <taxon>Arthropoda</taxon>
        <taxon>Chelicerata</taxon>
        <taxon>Arachnida</taxon>
        <taxon>Araneae</taxon>
        <taxon>Araneomorphae</taxon>
        <taxon>Entelegynae</taxon>
        <taxon>Araneoidea</taxon>
        <taxon>Araneidae</taxon>
        <taxon>Caerostris</taxon>
    </lineage>
</organism>
<protein>
    <submittedName>
        <fullName evidence="3">Uncharacterized protein</fullName>
    </submittedName>
</protein>
<evidence type="ECO:0000313" key="4">
    <source>
        <dbReference type="Proteomes" id="UP001054945"/>
    </source>
</evidence>
<dbReference type="EMBL" id="BPLR01000866">
    <property type="protein sequence ID" value="GIY97988.1"/>
    <property type="molecule type" value="Genomic_DNA"/>
</dbReference>
<proteinExistence type="predicted"/>
<dbReference type="Proteomes" id="UP001054945">
    <property type="component" value="Unassembled WGS sequence"/>
</dbReference>
<feature type="transmembrane region" description="Helical" evidence="2">
    <location>
        <begin position="14"/>
        <end position="32"/>
    </location>
</feature>
<comment type="caution">
    <text evidence="3">The sequence shown here is derived from an EMBL/GenBank/DDBJ whole genome shotgun (WGS) entry which is preliminary data.</text>
</comment>
<keyword evidence="2" id="KW-0472">Membrane</keyword>
<dbReference type="AlphaFoldDB" id="A0AAV4XUI7"/>
<name>A0AAV4XUI7_CAEEX</name>
<reference evidence="3 4" key="1">
    <citation type="submission" date="2021-06" db="EMBL/GenBank/DDBJ databases">
        <title>Caerostris extrusa draft genome.</title>
        <authorList>
            <person name="Kono N."/>
            <person name="Arakawa K."/>
        </authorList>
    </citation>
    <scope>NUCLEOTIDE SEQUENCE [LARGE SCALE GENOMIC DNA]</scope>
</reference>
<evidence type="ECO:0000256" key="1">
    <source>
        <dbReference type="SAM" id="MobiDB-lite"/>
    </source>
</evidence>
<gene>
    <name evidence="3" type="ORF">CEXT_157851</name>
</gene>
<evidence type="ECO:0000256" key="2">
    <source>
        <dbReference type="SAM" id="Phobius"/>
    </source>
</evidence>